<reference evidence="2" key="1">
    <citation type="submission" date="2021-02" db="EMBL/GenBank/DDBJ databases">
        <authorList>
            <person name="Nowell W R."/>
        </authorList>
    </citation>
    <scope>NUCLEOTIDE SEQUENCE</scope>
</reference>
<protein>
    <submittedName>
        <fullName evidence="2">Uncharacterized protein</fullName>
    </submittedName>
</protein>
<keyword evidence="1" id="KW-0812">Transmembrane</keyword>
<dbReference type="EMBL" id="CAJNOL010000055">
    <property type="protein sequence ID" value="CAF0796625.1"/>
    <property type="molecule type" value="Genomic_DNA"/>
</dbReference>
<dbReference type="Proteomes" id="UP000663854">
    <property type="component" value="Unassembled WGS sequence"/>
</dbReference>
<name>A0A813MEZ6_9BILA</name>
<keyword evidence="1" id="KW-1133">Transmembrane helix</keyword>
<accession>A0A813MEZ6</accession>
<gene>
    <name evidence="3" type="ORF">JXQ802_LOCUS4004</name>
    <name evidence="2" type="ORF">PYM288_LOCUS116</name>
</gene>
<dbReference type="EMBL" id="CAJNOH010000001">
    <property type="protein sequence ID" value="CAF0720343.1"/>
    <property type="molecule type" value="Genomic_DNA"/>
</dbReference>
<evidence type="ECO:0000313" key="4">
    <source>
        <dbReference type="Proteomes" id="UP000663854"/>
    </source>
</evidence>
<sequence>MHNQHESRQYQYRPRTNIRERPLHFCIILVSLLFMFLLIIESAAFIVLGAWHLIIPRLQTVLSFSNEIYRRELGFGILLVIIGSFGILMSILGLTAFFTLRLVLLRIFELCLWFFMIVGIVIGIIGIIFASQVDEFMRQSNNTNVTERTYAEEKFMLGMNGGLVLFMSLTLLIGITIVRCLTGDVGAQSSSHAYIRTQ</sequence>
<evidence type="ECO:0000313" key="2">
    <source>
        <dbReference type="EMBL" id="CAF0720343.1"/>
    </source>
</evidence>
<feature type="transmembrane region" description="Helical" evidence="1">
    <location>
        <begin position="74"/>
        <end position="98"/>
    </location>
</feature>
<feature type="transmembrane region" description="Helical" evidence="1">
    <location>
        <begin position="163"/>
        <end position="182"/>
    </location>
</feature>
<evidence type="ECO:0000256" key="1">
    <source>
        <dbReference type="SAM" id="Phobius"/>
    </source>
</evidence>
<evidence type="ECO:0000313" key="3">
    <source>
        <dbReference type="EMBL" id="CAF0796625.1"/>
    </source>
</evidence>
<evidence type="ECO:0000313" key="5">
    <source>
        <dbReference type="Proteomes" id="UP000663870"/>
    </source>
</evidence>
<dbReference type="AlphaFoldDB" id="A0A813MEZ6"/>
<keyword evidence="1" id="KW-0472">Membrane</keyword>
<comment type="caution">
    <text evidence="2">The sequence shown here is derived from an EMBL/GenBank/DDBJ whole genome shotgun (WGS) entry which is preliminary data.</text>
</comment>
<dbReference type="Proteomes" id="UP000663870">
    <property type="component" value="Unassembled WGS sequence"/>
</dbReference>
<feature type="transmembrane region" description="Helical" evidence="1">
    <location>
        <begin position="110"/>
        <end position="130"/>
    </location>
</feature>
<feature type="transmembrane region" description="Helical" evidence="1">
    <location>
        <begin position="21"/>
        <end position="54"/>
    </location>
</feature>
<keyword evidence="5" id="KW-1185">Reference proteome</keyword>
<organism evidence="2 4">
    <name type="scientific">Rotaria sordida</name>
    <dbReference type="NCBI Taxonomy" id="392033"/>
    <lineage>
        <taxon>Eukaryota</taxon>
        <taxon>Metazoa</taxon>
        <taxon>Spiralia</taxon>
        <taxon>Gnathifera</taxon>
        <taxon>Rotifera</taxon>
        <taxon>Eurotatoria</taxon>
        <taxon>Bdelloidea</taxon>
        <taxon>Philodinida</taxon>
        <taxon>Philodinidae</taxon>
        <taxon>Rotaria</taxon>
    </lineage>
</organism>
<proteinExistence type="predicted"/>